<dbReference type="AlphaFoldDB" id="A0A9P1CGS2"/>
<comment type="caution">
    <text evidence="1">The sequence shown here is derived from an EMBL/GenBank/DDBJ whole genome shotgun (WGS) entry which is preliminary data.</text>
</comment>
<dbReference type="EMBL" id="CAMXCT020001557">
    <property type="protein sequence ID" value="CAL1144555.1"/>
    <property type="molecule type" value="Genomic_DNA"/>
</dbReference>
<proteinExistence type="predicted"/>
<dbReference type="OrthoDB" id="407166at2759"/>
<name>A0A9P1CGS2_9DINO</name>
<evidence type="ECO:0000313" key="1">
    <source>
        <dbReference type="EMBL" id="CAI3991180.1"/>
    </source>
</evidence>
<reference evidence="1" key="1">
    <citation type="submission" date="2022-10" db="EMBL/GenBank/DDBJ databases">
        <authorList>
            <person name="Chen Y."/>
            <person name="Dougan E. K."/>
            <person name="Chan C."/>
            <person name="Rhodes N."/>
            <person name="Thang M."/>
        </authorList>
    </citation>
    <scope>NUCLEOTIDE SEQUENCE</scope>
</reference>
<evidence type="ECO:0000313" key="2">
    <source>
        <dbReference type="EMBL" id="CAL1144555.1"/>
    </source>
</evidence>
<dbReference type="EMBL" id="CAMXCT030001557">
    <property type="protein sequence ID" value="CAL4778492.1"/>
    <property type="molecule type" value="Genomic_DNA"/>
</dbReference>
<accession>A0A9P1CGS2</accession>
<dbReference type="Proteomes" id="UP001152797">
    <property type="component" value="Unassembled WGS sequence"/>
</dbReference>
<protein>
    <submittedName>
        <fullName evidence="1">Uncharacterized protein</fullName>
    </submittedName>
</protein>
<keyword evidence="3" id="KW-1185">Reference proteome</keyword>
<sequence length="566" mass="63478">MVARFSGCPENQFPDINVTVQGIGFHDDVLPAAELLKLQEQLAGHPDWSIGKPWVLSLTAESRDVKDREFGFAGGEGFLVFKVPKASVGTEIVVSSRVESLAERARLEYRGSDPITVPQAVKLTKICLRPMTCEHFFTKNPTMCKDDLWKRKLHPESVTGHTRNSCCEKIRCADAEPCAPATKYEKRPDYSEVFGSKPDQCCLPKLCQSSICNSSQWDAKPGNVLSSTKEECCSPKDCDDYTCSGKFAKKQKRLDEEGRPMLQQGSTDEECCEPMSCKHVKCDATDQWVKNESATVGSSLEDCCTPLYCAKHSCEPSTQWEKDPKAVLGSSNPSCCKPKLCKDFTCEDGFALRAGAVMNQKLLQGSTLEECCEKKLCRNWKCSDPTKWVQKADETHRELERHGWSDEECCTPISCSSVDCVPESLWSPKSAEELEGVQGSTSAQCCNPRWCKDYTCTGDIPKMNISSSKWFKKVDTNHFKFRGSTDEECCHPKYCSEFFTAYPSKYERKPEDQEKPRQGNTEAECYNELKCSDYCCVNDKLTLKEDAAEILGSTDEECCEAAKRQR</sequence>
<reference evidence="2" key="2">
    <citation type="submission" date="2024-04" db="EMBL/GenBank/DDBJ databases">
        <authorList>
            <person name="Chen Y."/>
            <person name="Shah S."/>
            <person name="Dougan E. K."/>
            <person name="Thang M."/>
            <person name="Chan C."/>
        </authorList>
    </citation>
    <scope>NUCLEOTIDE SEQUENCE [LARGE SCALE GENOMIC DNA]</scope>
</reference>
<gene>
    <name evidence="1" type="ORF">C1SCF055_LOCUS18107</name>
</gene>
<organism evidence="1">
    <name type="scientific">Cladocopium goreaui</name>
    <dbReference type="NCBI Taxonomy" id="2562237"/>
    <lineage>
        <taxon>Eukaryota</taxon>
        <taxon>Sar</taxon>
        <taxon>Alveolata</taxon>
        <taxon>Dinophyceae</taxon>
        <taxon>Suessiales</taxon>
        <taxon>Symbiodiniaceae</taxon>
        <taxon>Cladocopium</taxon>
    </lineage>
</organism>
<dbReference type="EMBL" id="CAMXCT010001557">
    <property type="protein sequence ID" value="CAI3991180.1"/>
    <property type="molecule type" value="Genomic_DNA"/>
</dbReference>
<evidence type="ECO:0000313" key="3">
    <source>
        <dbReference type="Proteomes" id="UP001152797"/>
    </source>
</evidence>